<comment type="similarity">
    <text evidence="3 7">Belongs to the metallo-beta-lactamase superfamily. Glyoxalase II family.</text>
</comment>
<dbReference type="InterPro" id="IPR001279">
    <property type="entry name" value="Metallo-B-lactamas"/>
</dbReference>
<evidence type="ECO:0000256" key="2">
    <source>
        <dbReference type="ARBA" id="ARBA00004963"/>
    </source>
</evidence>
<gene>
    <name evidence="9" type="primary">gloB_1</name>
    <name evidence="7" type="synonym">gloB</name>
    <name evidence="9" type="ORF">BOA8489_01045</name>
</gene>
<sequence>MTFELVTIATEADNYNYLLHTEDKTVLVDAPPGVDPIMEALVQRGWGLDEIWITHHDWDHIDGVDIMRERFGARVRGFRGDAHRLPELDVAHDDGDSFDFAGFAVTVMHVPGHTEGHVAYYVPQANVVFTADTLMALGCGKTPESGLHQMYHSVTRLGALPPETVICSGHEYTLANGKFALTIEPDNPDLIERIAGAKQTRATGKPTVPTTLDLELRTNPYLRVGLQSVKDALNMSDASDEAVFVEVRRRKNSF</sequence>
<dbReference type="GO" id="GO:0004416">
    <property type="term" value="F:hydroxyacylglutathione hydrolase activity"/>
    <property type="evidence" value="ECO:0007669"/>
    <property type="project" value="UniProtKB-UniRule"/>
</dbReference>
<evidence type="ECO:0000256" key="3">
    <source>
        <dbReference type="ARBA" id="ARBA00006759"/>
    </source>
</evidence>
<dbReference type="RefSeq" id="WP_176440213.1">
    <property type="nucleotide sequence ID" value="NZ_FXXQ01000002.1"/>
</dbReference>
<comment type="pathway">
    <text evidence="2 7">Secondary metabolite metabolism; methylglyoxal degradation; (R)-lactate from methylglyoxal: step 2/2.</text>
</comment>
<keyword evidence="6 7" id="KW-0862">Zinc</keyword>
<accession>A0A238IX15</accession>
<dbReference type="EC" id="3.1.2.6" evidence="7"/>
<feature type="domain" description="Metallo-beta-lactamase" evidence="8">
    <location>
        <begin position="13"/>
        <end position="170"/>
    </location>
</feature>
<dbReference type="InterPro" id="IPR036866">
    <property type="entry name" value="RibonucZ/Hydroxyglut_hydro"/>
</dbReference>
<dbReference type="PIRSF" id="PIRSF005457">
    <property type="entry name" value="Glx"/>
    <property type="match status" value="1"/>
</dbReference>
<evidence type="ECO:0000256" key="5">
    <source>
        <dbReference type="ARBA" id="ARBA00022801"/>
    </source>
</evidence>
<reference evidence="9 10" key="1">
    <citation type="submission" date="2017-05" db="EMBL/GenBank/DDBJ databases">
        <authorList>
            <person name="Song R."/>
            <person name="Chenine A.L."/>
            <person name="Ruprecht R.M."/>
        </authorList>
    </citation>
    <scope>NUCLEOTIDE SEQUENCE [LARGE SCALE GENOMIC DNA]</scope>
    <source>
        <strain evidence="9 10">CECT 8489</strain>
    </source>
</reference>
<dbReference type="HAMAP" id="MF_01374">
    <property type="entry name" value="Glyoxalase_2"/>
    <property type="match status" value="1"/>
</dbReference>
<dbReference type="NCBIfam" id="TIGR03413">
    <property type="entry name" value="GSH_gloB"/>
    <property type="match status" value="1"/>
</dbReference>
<comment type="caution">
    <text evidence="7">Lacks conserved residue(s) required for the propagation of feature annotation.</text>
</comment>
<dbReference type="PANTHER" id="PTHR43705:SF1">
    <property type="entry name" value="HYDROXYACYLGLUTATHIONE HYDROLASE GLOB"/>
    <property type="match status" value="1"/>
</dbReference>
<dbReference type="Proteomes" id="UP000201838">
    <property type="component" value="Unassembled WGS sequence"/>
</dbReference>
<dbReference type="Pfam" id="PF16123">
    <property type="entry name" value="HAGH_C"/>
    <property type="match status" value="1"/>
</dbReference>
<dbReference type="UniPathway" id="UPA00619">
    <property type="reaction ID" value="UER00676"/>
</dbReference>
<comment type="catalytic activity">
    <reaction evidence="1 7">
        <text>an S-(2-hydroxyacyl)glutathione + H2O = a 2-hydroxy carboxylate + glutathione + H(+)</text>
        <dbReference type="Rhea" id="RHEA:21864"/>
        <dbReference type="ChEBI" id="CHEBI:15377"/>
        <dbReference type="ChEBI" id="CHEBI:15378"/>
        <dbReference type="ChEBI" id="CHEBI:57925"/>
        <dbReference type="ChEBI" id="CHEBI:58896"/>
        <dbReference type="ChEBI" id="CHEBI:71261"/>
        <dbReference type="EC" id="3.1.2.6"/>
    </reaction>
</comment>
<dbReference type="Gene3D" id="3.60.15.10">
    <property type="entry name" value="Ribonuclease Z/Hydroxyacylglutathione hydrolase-like"/>
    <property type="match status" value="1"/>
</dbReference>
<feature type="binding site" evidence="7">
    <location>
        <position position="170"/>
    </location>
    <ligand>
        <name>Zn(2+)</name>
        <dbReference type="ChEBI" id="CHEBI:29105"/>
        <label>2</label>
    </ligand>
</feature>
<dbReference type="Pfam" id="PF00753">
    <property type="entry name" value="Lactamase_B"/>
    <property type="match status" value="1"/>
</dbReference>
<dbReference type="InterPro" id="IPR032282">
    <property type="entry name" value="HAGH_C"/>
</dbReference>
<dbReference type="SUPFAM" id="SSF56281">
    <property type="entry name" value="Metallo-hydrolase/oxidoreductase"/>
    <property type="match status" value="1"/>
</dbReference>
<dbReference type="CDD" id="cd07723">
    <property type="entry name" value="hydroxyacylglutathione_hydrolase_MBL-fold"/>
    <property type="match status" value="1"/>
</dbReference>
<evidence type="ECO:0000256" key="7">
    <source>
        <dbReference type="HAMAP-Rule" id="MF_01374"/>
    </source>
</evidence>
<dbReference type="InterPro" id="IPR050110">
    <property type="entry name" value="Glyoxalase_II_hydrolase"/>
</dbReference>
<keyword evidence="5 7" id="KW-0378">Hydrolase</keyword>
<evidence type="ECO:0000313" key="9">
    <source>
        <dbReference type="EMBL" id="SMX22946.1"/>
    </source>
</evidence>
<feature type="binding site" evidence="7">
    <location>
        <position position="59"/>
    </location>
    <ligand>
        <name>Zn(2+)</name>
        <dbReference type="ChEBI" id="CHEBI:29105"/>
        <label>2</label>
    </ligand>
</feature>
<comment type="function">
    <text evidence="7">Thiolesterase that catalyzes the hydrolysis of S-D-lactoyl-glutathione to form glutathione and D-lactic acid.</text>
</comment>
<evidence type="ECO:0000256" key="6">
    <source>
        <dbReference type="ARBA" id="ARBA00022833"/>
    </source>
</evidence>
<comment type="subunit">
    <text evidence="7">Monomer.</text>
</comment>
<protein>
    <recommendedName>
        <fullName evidence="7">Hydroxyacylglutathione hydrolase</fullName>
        <ecNumber evidence="7">3.1.2.6</ecNumber>
    </recommendedName>
    <alternativeName>
        <fullName evidence="7">Glyoxalase II</fullName>
        <shortName evidence="7">Glx II</shortName>
    </alternativeName>
</protein>
<name>A0A238IX15_9RHOB</name>
<organism evidence="9 10">
    <name type="scientific">Boseongicola aestuarii</name>
    <dbReference type="NCBI Taxonomy" id="1470561"/>
    <lineage>
        <taxon>Bacteria</taxon>
        <taxon>Pseudomonadati</taxon>
        <taxon>Pseudomonadota</taxon>
        <taxon>Alphaproteobacteria</taxon>
        <taxon>Rhodobacterales</taxon>
        <taxon>Paracoccaceae</taxon>
        <taxon>Boseongicola</taxon>
    </lineage>
</organism>
<comment type="cofactor">
    <cofactor evidence="7">
        <name>Zn(2+)</name>
        <dbReference type="ChEBI" id="CHEBI:29105"/>
    </cofactor>
    <text evidence="7">Binds 2 Zn(2+) ions per subunit.</text>
</comment>
<proteinExistence type="inferred from homology"/>
<dbReference type="AlphaFoldDB" id="A0A238IX15"/>
<dbReference type="PANTHER" id="PTHR43705">
    <property type="entry name" value="HYDROXYACYLGLUTATHIONE HYDROLASE"/>
    <property type="match status" value="1"/>
</dbReference>
<evidence type="ECO:0000256" key="1">
    <source>
        <dbReference type="ARBA" id="ARBA00001623"/>
    </source>
</evidence>
<dbReference type="EMBL" id="FXXQ01000002">
    <property type="protein sequence ID" value="SMX22946.1"/>
    <property type="molecule type" value="Genomic_DNA"/>
</dbReference>
<evidence type="ECO:0000256" key="4">
    <source>
        <dbReference type="ARBA" id="ARBA00022723"/>
    </source>
</evidence>
<dbReference type="InterPro" id="IPR035680">
    <property type="entry name" value="Clx_II_MBL"/>
</dbReference>
<keyword evidence="10" id="KW-1185">Reference proteome</keyword>
<evidence type="ECO:0000259" key="8">
    <source>
        <dbReference type="SMART" id="SM00849"/>
    </source>
</evidence>
<keyword evidence="4 7" id="KW-0479">Metal-binding</keyword>
<dbReference type="GO" id="GO:0046872">
    <property type="term" value="F:metal ion binding"/>
    <property type="evidence" value="ECO:0007669"/>
    <property type="project" value="UniProtKB-KW"/>
</dbReference>
<feature type="binding site" evidence="7">
    <location>
        <position position="60"/>
    </location>
    <ligand>
        <name>Zn(2+)</name>
        <dbReference type="ChEBI" id="CHEBI:29105"/>
        <label>2</label>
    </ligand>
</feature>
<dbReference type="SMART" id="SM00849">
    <property type="entry name" value="Lactamase_B"/>
    <property type="match status" value="1"/>
</dbReference>
<dbReference type="GO" id="GO:0019243">
    <property type="term" value="P:methylglyoxal catabolic process to D-lactate via S-lactoyl-glutathione"/>
    <property type="evidence" value="ECO:0007669"/>
    <property type="project" value="UniProtKB-UniRule"/>
</dbReference>
<dbReference type="InterPro" id="IPR017782">
    <property type="entry name" value="Hydroxyacylglutathione_Hdrlase"/>
</dbReference>
<feature type="binding site" evidence="7">
    <location>
        <position position="132"/>
    </location>
    <ligand>
        <name>Zn(2+)</name>
        <dbReference type="ChEBI" id="CHEBI:29105"/>
        <label>2</label>
    </ligand>
</feature>
<evidence type="ECO:0000313" key="10">
    <source>
        <dbReference type="Proteomes" id="UP000201838"/>
    </source>
</evidence>